<dbReference type="EMBL" id="OC863825">
    <property type="protein sequence ID" value="CAD7631293.1"/>
    <property type="molecule type" value="Genomic_DNA"/>
</dbReference>
<proteinExistence type="predicted"/>
<reference evidence="1" key="1">
    <citation type="submission" date="2020-11" db="EMBL/GenBank/DDBJ databases">
        <authorList>
            <person name="Tran Van P."/>
        </authorList>
    </citation>
    <scope>NUCLEOTIDE SEQUENCE</scope>
</reference>
<dbReference type="AlphaFoldDB" id="A0A7R9Q3W2"/>
<accession>A0A7R9Q3W2</accession>
<protein>
    <submittedName>
        <fullName evidence="1">Uncharacterized protein</fullName>
    </submittedName>
</protein>
<gene>
    <name evidence="1" type="ORF">OSB1V03_LOCUS11702</name>
</gene>
<sequence>MRIKLYLCVIFAFIVLSAYFFQEGECGKKKKLLKAAKFLLLGAALKSKKTILPIPIPIPFKVERHVSHAYPEPVPYPVYRPYPEPVL</sequence>
<evidence type="ECO:0000313" key="1">
    <source>
        <dbReference type="EMBL" id="CAD7631293.1"/>
    </source>
</evidence>
<evidence type="ECO:0000313" key="2">
    <source>
        <dbReference type="Proteomes" id="UP000759131"/>
    </source>
</evidence>
<organism evidence="1">
    <name type="scientific">Medioppia subpectinata</name>
    <dbReference type="NCBI Taxonomy" id="1979941"/>
    <lineage>
        <taxon>Eukaryota</taxon>
        <taxon>Metazoa</taxon>
        <taxon>Ecdysozoa</taxon>
        <taxon>Arthropoda</taxon>
        <taxon>Chelicerata</taxon>
        <taxon>Arachnida</taxon>
        <taxon>Acari</taxon>
        <taxon>Acariformes</taxon>
        <taxon>Sarcoptiformes</taxon>
        <taxon>Oribatida</taxon>
        <taxon>Brachypylina</taxon>
        <taxon>Oppioidea</taxon>
        <taxon>Oppiidae</taxon>
        <taxon>Medioppia</taxon>
    </lineage>
</organism>
<dbReference type="Proteomes" id="UP000759131">
    <property type="component" value="Unassembled WGS sequence"/>
</dbReference>
<name>A0A7R9Q3W2_9ACAR</name>
<keyword evidence="2" id="KW-1185">Reference proteome</keyword>
<dbReference type="EMBL" id="CAJPIZ010009250">
    <property type="protein sequence ID" value="CAG2111723.1"/>
    <property type="molecule type" value="Genomic_DNA"/>
</dbReference>